<proteinExistence type="predicted"/>
<sequence length="61" mass="6505">MVDSLAPDCADGPVKVWINTGSHVYHCPGSRYYGATKRGRFASESEAVGTGNRPAYGQRCG</sequence>
<evidence type="ECO:0000313" key="1">
    <source>
        <dbReference type="EMBL" id="QNN48103.1"/>
    </source>
</evidence>
<dbReference type="EMBL" id="CP060711">
    <property type="protein sequence ID" value="QNN48103.1"/>
    <property type="molecule type" value="Genomic_DNA"/>
</dbReference>
<gene>
    <name evidence="1" type="ORF">H9L17_03300</name>
</gene>
<reference evidence="1 2" key="1">
    <citation type="submission" date="2020-08" db="EMBL/GenBank/DDBJ databases">
        <title>Genome sequence of Thermomonas brevis KACC 16975T.</title>
        <authorList>
            <person name="Hyun D.-W."/>
            <person name="Bae J.-W."/>
        </authorList>
    </citation>
    <scope>NUCLEOTIDE SEQUENCE [LARGE SCALE GENOMIC DNA]</scope>
    <source>
        <strain evidence="1 2">KACC 16975</strain>
    </source>
</reference>
<accession>A0A7G9QXM8</accession>
<name>A0A7G9QXM8_9GAMM</name>
<dbReference type="KEGG" id="tbv:H9L17_03300"/>
<dbReference type="Proteomes" id="UP000515977">
    <property type="component" value="Chromosome"/>
</dbReference>
<keyword evidence="2" id="KW-1185">Reference proteome</keyword>
<evidence type="ECO:0000313" key="2">
    <source>
        <dbReference type="Proteomes" id="UP000515977"/>
    </source>
</evidence>
<protein>
    <submittedName>
        <fullName evidence="1">Uncharacterized protein</fullName>
    </submittedName>
</protein>
<dbReference type="AlphaFoldDB" id="A0A7G9QXM8"/>
<organism evidence="1 2">
    <name type="scientific">Thermomonas brevis</name>
    <dbReference type="NCBI Taxonomy" id="215691"/>
    <lineage>
        <taxon>Bacteria</taxon>
        <taxon>Pseudomonadati</taxon>
        <taxon>Pseudomonadota</taxon>
        <taxon>Gammaproteobacteria</taxon>
        <taxon>Lysobacterales</taxon>
        <taxon>Lysobacteraceae</taxon>
        <taxon>Thermomonas</taxon>
    </lineage>
</organism>